<feature type="domain" description="Ketosynthase family 3 (KS3)" evidence="13">
    <location>
        <begin position="6"/>
        <end position="446"/>
    </location>
</feature>
<dbReference type="InterPro" id="IPR057326">
    <property type="entry name" value="KR_dom"/>
</dbReference>
<evidence type="ECO:0000259" key="12">
    <source>
        <dbReference type="PROSITE" id="PS50075"/>
    </source>
</evidence>
<dbReference type="InterPro" id="IPR045851">
    <property type="entry name" value="AMP-bd_C_sf"/>
</dbReference>
<keyword evidence="16" id="KW-1185">Reference proteome</keyword>
<dbReference type="InterPro" id="IPR001242">
    <property type="entry name" value="Condensation_dom"/>
</dbReference>
<feature type="region of interest" description="Disordered" evidence="11">
    <location>
        <begin position="1139"/>
        <end position="1166"/>
    </location>
</feature>
<keyword evidence="8" id="KW-0511">Multifunctional enzyme</keyword>
<dbReference type="InterPro" id="IPR013968">
    <property type="entry name" value="PKS_KR"/>
</dbReference>
<dbReference type="InterPro" id="IPR032821">
    <property type="entry name" value="PKS_assoc"/>
</dbReference>
<dbReference type="CDD" id="cd02440">
    <property type="entry name" value="AdoMet_MTases"/>
    <property type="match status" value="1"/>
</dbReference>
<keyword evidence="7" id="KW-0560">Oxidoreductase</keyword>
<dbReference type="Gene3D" id="3.30.559.10">
    <property type="entry name" value="Chloramphenicol acetyltransferase-like domain"/>
    <property type="match status" value="1"/>
</dbReference>
<feature type="domain" description="PKS/mFAS DH" evidence="14">
    <location>
        <begin position="973"/>
        <end position="1356"/>
    </location>
</feature>
<dbReference type="GO" id="GO:0008168">
    <property type="term" value="F:methyltransferase activity"/>
    <property type="evidence" value="ECO:0007669"/>
    <property type="project" value="UniProtKB-KW"/>
</dbReference>
<dbReference type="Gene3D" id="3.10.129.110">
    <property type="entry name" value="Polyketide synthase dehydratase"/>
    <property type="match status" value="1"/>
</dbReference>
<dbReference type="SUPFAM" id="SSF56801">
    <property type="entry name" value="Acetyl-CoA synthetase-like"/>
    <property type="match status" value="1"/>
</dbReference>
<dbReference type="SUPFAM" id="SSF53901">
    <property type="entry name" value="Thiolase-like"/>
    <property type="match status" value="1"/>
</dbReference>
<dbReference type="InterPro" id="IPR023213">
    <property type="entry name" value="CAT-like_dom_sf"/>
</dbReference>
<evidence type="ECO:0000256" key="5">
    <source>
        <dbReference type="ARBA" id="ARBA00022679"/>
    </source>
</evidence>
<gene>
    <name evidence="15" type="primary">ccsA-1</name>
    <name evidence="15" type="ORF">Cob_v013234</name>
</gene>
<dbReference type="SUPFAM" id="SSF52777">
    <property type="entry name" value="CoA-dependent acyltransferases"/>
    <property type="match status" value="2"/>
</dbReference>
<dbReference type="Pfam" id="PF00501">
    <property type="entry name" value="AMP-binding"/>
    <property type="match status" value="1"/>
</dbReference>
<dbReference type="eggNOG" id="KOG1202">
    <property type="taxonomic scope" value="Eukaryota"/>
</dbReference>
<dbReference type="InterPro" id="IPR042099">
    <property type="entry name" value="ANL_N_sf"/>
</dbReference>
<dbReference type="InterPro" id="IPR049551">
    <property type="entry name" value="PKS_DH_C"/>
</dbReference>
<dbReference type="Pfam" id="PF07993">
    <property type="entry name" value="NAD_binding_4"/>
    <property type="match status" value="1"/>
</dbReference>
<dbReference type="STRING" id="1213857.N4V905"/>
<evidence type="ECO:0000256" key="7">
    <source>
        <dbReference type="ARBA" id="ARBA00023002"/>
    </source>
</evidence>
<feature type="region of interest" description="Disordered" evidence="11">
    <location>
        <begin position="2743"/>
        <end position="2828"/>
    </location>
</feature>
<name>N4V905_COLOR</name>
<comment type="similarity">
    <text evidence="9">In the C-terminal section; belongs to the NRP synthetase family.</text>
</comment>
<dbReference type="PROSITE" id="PS00606">
    <property type="entry name" value="KS3_1"/>
    <property type="match status" value="1"/>
</dbReference>
<feature type="domain" description="Carrier" evidence="12">
    <location>
        <begin position="3896"/>
        <end position="3976"/>
    </location>
</feature>
<sequence>MAPRDHEPIAIIGSACRFPGESVTPSRLWELLRDPRDVGGPLPRSRFSAEGFHHPDPFHHGHSNVKDMRSYFLSGDSVERQFDASFFGIRAAEAAVLDPQVRLLMETTYEALEAAGQTLEGLRGSDTGCYVGMMIAEYEQSMMRDPESTGTYHVLGTARSLISNRLSYFFDWHGPCMTIDTACSSSLVAVHQAVQLLRSGGSRVAVAAGSNMIMDPVTYISESKLQMLSPDGKGRMWDADANGYARGEGVATIIMKRLCDAVADGDDIECVIRETGVNQDGKTRGITMPSASAQSALIRDTYRRAGLDPGRPADRPHYFEAHGTGTPAGDPIEAEAIHSAFFGGSKEEEARSTPLLVGSIKTVCGHAEGAAGIAGVLKASLALKHAAIPPNLLLERLNPRIEPFAGKLRVPTSLVPWPPTKADEPRRASVNNFGFGGTNAHAILESYMSTPTTKPSSLQHDLDETVFSPICFSAATETSLKRQLADFADYLDTEEGKSVKLRDLAFTLHSRRSRFPFATSVAASSVEELRSKLMEKTQGDNADVSGIVRLRSDGEASKDQRRPFILGVFTGQGAQWPAMAARLLATSPAAAATIASLEERLAQLPVDDRPAWSLRRELARAQDSRVAEAELSQPLCTAVQILLVDMLRASGVEFTAVVGHSSGEMGAAYAAGVVSASDAICIAYYRGLHTRLACGPDNRKGSMLAVGVMSEDASELVDSDVFRGRAAIAAYNSSKSLTLSGDEDAIADIQVILEDEDKFARLLKVDKAYHSHHMAPFAGPYGRSLEALDVRVSPPRCAWISTVTGSSISDDDDFLEKLRGPYWVQNAVGPVLFMQALQRVCSLPGASEMQLVMEVGPHPALQTPATQTLRETLGRTTTILYTGLLERGRDDVVSVAQGLGHVWTHLCWPPNKGEGGSGSGSGSPDLRAYDAFMSRGLPVRVVKGLPPYSWDHDVPYWHRSRLAHAILNRAKPHPLLGHVTGDSSRAHELRWRQFLSPAEMPWLNGHRLQNQSVFPAAGYVVLAIEACRELVKTRRSTTTSTTGEAAAPRARLIRVHDVDIHQAMAFDDDDSKIEAVFAINSIVDDVAKRNTITAKFTYSATSSSSSSTTNTTQHDMRGDSPLRLLASGHVEILVGLPEGRSSREGGAASPPTSSPSSLLPPRGPLADNTLPVKEADFYGSLAQLEYQYSGPFRALSGLQRKLGFVRGWVSTPYSQDQAQKQDRETEEDDEETRLLIHPATLDAAFQAVLLAQAMPYDGSLWSMHVPKTIDSISVDVEACEKVMPSAERLPFDSHQAGGARHIFKGDVDIYPPPHPPTSTPVVASNHEDHDAEDVATHAMIQVEGLHCVPFSPATAQQDKELLSVLVWDRASPDAAKAARDGSSAAWVDPEKLKLAEFLERLSFFYLQNLQRSVPLDHASRDDEHPLRPLFDLARRVEAMASSGGRWSSSSFWRGEWADDTREILAAAAEPFVDAVDYRLLNRIGENMVDIVTGKTTAIEVSMQDKLLNEYYPKALGMAESTDHLARTVKQMTHRYPHLDILEVGAGTGGATKAVLEAVGDRFASYVFTDVSSGFFPTAQEYFHHHHPSETSSRIEYKVLDISKDPVEQGFRAQGYDVVIASMVLHATAVLGQSLERARRLLRPGGWLVLNEGFDNDLARCGAIFGTFPGWWLGAQSGDGRDSGPFVSVAEWDALLRGAGFAGIDSMAPIAHPLLASNTVFVAQAVDDRVSFLRSPLSTTSLTSTLEALALAPALQDLIIVGGGRRRRRDPRTPYNVDVDVGSILGRHFRRVLVVDSLQEAAASLDTLSSTTTTVLSLCDVQGESTMKSLDEATFDAIKTVLNSVCAVLWITRGRRADDPYASMMVGMVRSLLLEIPTLSFQFLDFEDMGAMTATVLAEAVLRFRASATWDQQQQQQQQQDGVLRGEVATSASTASPPMLMTVERELVVDREGQVLIPRFIPDEDMNRRYNSARRPIGKMRNPDDSVTETEAAARVVSIRRDVQGKILCLGEERQRQTRPADHHSDSPSAVSITHSLLLACPVGDGGKAHLHLGRDSHNVPCVVLSGHLSSAASPLDESAIVPVRQEEQQTANDNHLLRTSDMAGRFLWLVAMNLVAIDVLRDLVRGERLVVFEPEPAFAAILQREAKGRGVLVDVLTSVTSRQRCELLGWSFIHPRAPSRVIDTAVASASVSVFLTCDDDHDDIGRQHGGTVVGRIISRLAKSCRVVSLAVDAFSHEASIRRLRPDDDEAAGHRPLHHAVFNAQRDLPFLSKTMTNIRLVPIAQIAEAALGDDDGASLPSPGHHVVVEWDGVDESPVNFRPIDDDNETLGVLQQKQQQQQQMFSDNKTYWLAGLTGGLGLSLCEWMVGQGARHFVITSRNPNVSASWLSHMAERSAIVKIYSNDLTNKDQTEALLRDIHAVMPPLGGVAMGAMVLNDKSFDNMSLGDMRLVTDPKVKGSAHLESLLADVDLDFFVFLSSLTAVTGNPGQSNYSAANLFMAGLAGARRRRGLAATVMHVGAILGVGYVSEKTDASKTNFSRTSGYTLTSERDFHQHFAEAVVAGRRARGWESAASGRLCGYGPLEIAMGLQKESANPEKKPFWFGNPTISHFIRNGGGTGGGSGASETATKSGSEKTSVKAQLASASSRAEALRIVKEAFRPFVCSLFQLPPDDGDGDDFSRLLLDDMGLDSLLAVEIRTWWLKTVNVNLPVMKILSGVSVDQLVAMGVDKLPSDLVANIKEDEEDGGASVPENGQPAVPAPSGESRLHTAGWPGETGQLNPHHGDDDDDTGSGAPSPSSAAESDTPFSSEPGSTLTTPPAVEVDEKQDDKRLFKVEMSRPAVSHWIEPSFSQKMFWFVLSFLDDGAGLNHTGLFRLTGPLQVDKLERAVLHLGQRHDILRTCFENLDGQPRAGIMEQSLLRLERRRILDGEQEAYRVARQLHAHSYDVAAGECLKVVLLSLASDPTTHFLLYGTHSLVLDGFSSAVLHQELLRLYQGEVAETSSVYQYSSFAQTQIQAMQTGEWEQDLDFWRTKLSPSSFPSPLPVLSVSSAVSRSEQGVYKNHEAKLHVEASTRSRVWDFCRRHKVRPFHFFLTVFRACLARFADVDDVCIGIADANRLQEGAMESLGPYVNMMPLRFPSDSQLVFEEAVRGTKETTDEALAHSAVPFQALLDDLGVPRSSTHTPIFQTFFDYRQGMPERQQWGECELEMLSLALPQVPYDLALDIIDDGRNGGCHLTLIVRQDMYSVRDAELLVRAYDRLLTAFVTSPDQVFSAPQIYETADIERALRFSQGDLLPSEWTRAYGSVLGRIESLAEEHPHSLALKSPHGGPSMTYDDMVAKSRAIGSALLSAGCRPGASVVVYQEPTPDWMCSLLGTFGVAGVCVPCDAGTVVKRLVDMVESSRAAVILVDEMTAELAAEAFGPGSRFASGTGRSVVIMRVDHIKAATSDRQPLSSFGRDGPPRRPRPEDLAMILYTSGSTGTPKGICLKHEGFTNWAEFTVPRMTKACGRHLVVLQQSSIGFDMSYLQAFLALTYGGALCIVPRAQRVDADAIARIIAAEGVTLTCAVPSEYNNWLTYGDRTVLAAGASSWKTAISGGEPGTDAVVELMAAHGPRQPDGRPPRVVHIYGPTEITFFATAGPVVLGGGDDDDDATEGQRPKAKHPLSAGVPMPNYSVYVLDDNLRPVPPGVGGEIFVGGAGVASGYLQLDNTASSDKFLRDHLALAAFASQGWTTMHRTGDRGRWRADGGLLIEGRRSGDTEHKIRGLRVDFQEVEKVILQESNGFLSEVVVSARRLTPQSPDFLVAHVRLNPTIEDARRQQTRTILSQLSSGLPLPQYMWPAIMVPVADFPRTMSGKLDRRAVAHLPLPEDMAAVDGTDKGDDDDDGNDRNTTAALSGTEARLRGIWEDVISTAVTRLHTMTSETDFFHVGGTSLLLLRLQALIHREFGLRVPLVSLFASCSLAAMARLIDDATVSTTTATTTTTTTTGLQRSAPEAPPATTTFDWHVETDIPEATLAALESSVLHQPASPSSLVVVLTGATGLLGQGYLQALVADPRVRRVHCVGVRDATARLSSLPLLGHGKVVVGEGDLRLANLGLDETRIRAVFGEADVVIHNGADTSHLKTYSSLRKANLEATRDIVDMCLSVGKRIPIHYVSTASILQYSGLREFGEMSAARYPPPADAFDGYSASKWASERFLEKIHERSAVKQRGGDGGWPVFIHRLTSVQRDGDNVPGQDAAAEEPTNMDIIWNLLKYSKLAKAVCSLPNVSGFLNMVSLEQAVESMMHSIHAGIGSGIEGHRDARGVRYLHEVGGAVVPFSDFRSFLEGLLGEPVAEVSMEAWVELAAGNGMHPVLLAFFKSLGDDSRPVTWPRLLSSLG</sequence>
<dbReference type="InterPro" id="IPR020841">
    <property type="entry name" value="PKS_Beta-ketoAc_synthase_dom"/>
</dbReference>
<dbReference type="Gene3D" id="3.40.50.150">
    <property type="entry name" value="Vaccinia Virus protein VP39"/>
    <property type="match status" value="1"/>
</dbReference>
<dbReference type="InterPro" id="IPR014030">
    <property type="entry name" value="Ketoacyl_synth_N"/>
</dbReference>
<dbReference type="OrthoDB" id="4851581at2759"/>
<evidence type="ECO:0000256" key="8">
    <source>
        <dbReference type="ARBA" id="ARBA00023268"/>
    </source>
</evidence>
<keyword evidence="6" id="KW-0677">Repeat</keyword>
<keyword evidence="4" id="KW-0489">Methyltransferase</keyword>
<dbReference type="GO" id="GO:0004312">
    <property type="term" value="F:fatty acid synthase activity"/>
    <property type="evidence" value="ECO:0007669"/>
    <property type="project" value="TreeGrafter"/>
</dbReference>
<dbReference type="GO" id="GO:0004315">
    <property type="term" value="F:3-oxoacyl-[acyl-carrier-protein] synthase activity"/>
    <property type="evidence" value="ECO:0007669"/>
    <property type="project" value="InterPro"/>
</dbReference>
<dbReference type="CDD" id="cd00833">
    <property type="entry name" value="PKS"/>
    <property type="match status" value="1"/>
</dbReference>
<dbReference type="InterPro" id="IPR049552">
    <property type="entry name" value="PKS_DH_N"/>
</dbReference>
<dbReference type="InterPro" id="IPR000873">
    <property type="entry name" value="AMP-dep_synth/lig_dom"/>
</dbReference>
<dbReference type="InterPro" id="IPR050091">
    <property type="entry name" value="PKS_NRPS_Biosynth_Enz"/>
</dbReference>
<dbReference type="InterPro" id="IPR009081">
    <property type="entry name" value="PP-bd_ACP"/>
</dbReference>
<evidence type="ECO:0000313" key="16">
    <source>
        <dbReference type="Proteomes" id="UP000014480"/>
    </source>
</evidence>
<dbReference type="InterPro" id="IPR013120">
    <property type="entry name" value="FAR_NAD-bd"/>
</dbReference>
<dbReference type="InterPro" id="IPR001227">
    <property type="entry name" value="Ac_transferase_dom_sf"/>
</dbReference>
<dbReference type="InterPro" id="IPR036736">
    <property type="entry name" value="ACP-like_sf"/>
</dbReference>
<dbReference type="InterPro" id="IPR036291">
    <property type="entry name" value="NAD(P)-bd_dom_sf"/>
</dbReference>
<feature type="region of interest" description="Disordered" evidence="11">
    <location>
        <begin position="3980"/>
        <end position="4002"/>
    </location>
</feature>
<dbReference type="SUPFAM" id="SSF51735">
    <property type="entry name" value="NAD(P)-binding Rossmann-fold domains"/>
    <property type="match status" value="2"/>
</dbReference>
<feature type="compositionally biased region" description="Low complexity" evidence="11">
    <location>
        <begin position="3980"/>
        <end position="3990"/>
    </location>
</feature>
<dbReference type="Pfam" id="PF02801">
    <property type="entry name" value="Ketoacyl-synt_C"/>
    <property type="match status" value="1"/>
</dbReference>
<reference evidence="16" key="1">
    <citation type="journal article" date="2013" name="New Phytol.">
        <title>Comparative genomic and transcriptomic analyses reveal the hemibiotrophic stage shift of Colletotrichum fungi.</title>
        <authorList>
            <person name="Gan P."/>
            <person name="Ikeda K."/>
            <person name="Irieda H."/>
            <person name="Narusaka M."/>
            <person name="O'Connell R.J."/>
            <person name="Narusaka Y."/>
            <person name="Takano Y."/>
            <person name="Kubo Y."/>
            <person name="Shirasu K."/>
        </authorList>
    </citation>
    <scope>NUCLEOTIDE SEQUENCE [LARGE SCALE GENOMIC DNA]</scope>
    <source>
        <strain evidence="16">104-T / ATCC 96160 / CBS 514.97 / LARS 414 / MAFF 240422</strain>
    </source>
</reference>
<dbReference type="GO" id="GO:0009403">
    <property type="term" value="P:toxin biosynthetic process"/>
    <property type="evidence" value="ECO:0007669"/>
    <property type="project" value="UniProtKB-ARBA"/>
</dbReference>
<dbReference type="PROSITE" id="PS52004">
    <property type="entry name" value="KS3_2"/>
    <property type="match status" value="1"/>
</dbReference>
<dbReference type="Gene3D" id="3.40.50.720">
    <property type="entry name" value="NAD(P)-binding Rossmann-like Domain"/>
    <property type="match status" value="2"/>
</dbReference>
<dbReference type="Pfam" id="PF14765">
    <property type="entry name" value="PS-DH"/>
    <property type="match status" value="1"/>
</dbReference>
<dbReference type="SUPFAM" id="SSF55048">
    <property type="entry name" value="Probable ACP-binding domain of malonyl-CoA ACP transacylase"/>
    <property type="match status" value="1"/>
</dbReference>
<dbReference type="Gene3D" id="1.10.1200.10">
    <property type="entry name" value="ACP-like"/>
    <property type="match status" value="1"/>
</dbReference>
<dbReference type="InterPro" id="IPR029063">
    <property type="entry name" value="SAM-dependent_MTases_sf"/>
</dbReference>
<dbReference type="EMBL" id="AMCV02000066">
    <property type="protein sequence ID" value="TDZ13320.1"/>
    <property type="molecule type" value="Genomic_DNA"/>
</dbReference>
<feature type="region of interest" description="Disordered" evidence="11">
    <location>
        <begin position="1098"/>
        <end position="1120"/>
    </location>
</feature>
<dbReference type="Pfam" id="PF00550">
    <property type="entry name" value="PP-binding"/>
    <property type="match status" value="1"/>
</dbReference>
<feature type="compositionally biased region" description="Gly residues" evidence="11">
    <location>
        <begin position="2614"/>
        <end position="2623"/>
    </location>
</feature>
<dbReference type="eggNOG" id="KOG1178">
    <property type="taxonomic scope" value="Eukaryota"/>
</dbReference>
<organism evidence="15 16">
    <name type="scientific">Colletotrichum orbiculare (strain 104-T / ATCC 96160 / CBS 514.97 / LARS 414 / MAFF 240422)</name>
    <name type="common">Cucumber anthracnose fungus</name>
    <name type="synonym">Colletotrichum lagenarium</name>
    <dbReference type="NCBI Taxonomy" id="1213857"/>
    <lineage>
        <taxon>Eukaryota</taxon>
        <taxon>Fungi</taxon>
        <taxon>Dikarya</taxon>
        <taxon>Ascomycota</taxon>
        <taxon>Pezizomycotina</taxon>
        <taxon>Sordariomycetes</taxon>
        <taxon>Hypocreomycetidae</taxon>
        <taxon>Glomerellales</taxon>
        <taxon>Glomerellaceae</taxon>
        <taxon>Colletotrichum</taxon>
        <taxon>Colletotrichum orbiculare species complex</taxon>
    </lineage>
</organism>
<dbReference type="SMART" id="SM00826">
    <property type="entry name" value="PKS_DH"/>
    <property type="match status" value="1"/>
</dbReference>
<feature type="compositionally biased region" description="Low complexity" evidence="11">
    <location>
        <begin position="1145"/>
        <end position="1166"/>
    </location>
</feature>
<dbReference type="Pfam" id="PF16197">
    <property type="entry name" value="KAsynt_C_assoc"/>
    <property type="match status" value="1"/>
</dbReference>
<dbReference type="Gene3D" id="3.40.47.10">
    <property type="match status" value="1"/>
</dbReference>
<dbReference type="Pfam" id="PF08659">
    <property type="entry name" value="KR"/>
    <property type="match status" value="1"/>
</dbReference>
<feature type="active site" description="Proton acceptor; for dehydratase activity" evidence="10">
    <location>
        <position position="1006"/>
    </location>
</feature>
<dbReference type="SUPFAM" id="SSF53335">
    <property type="entry name" value="S-adenosyl-L-methionine-dependent methyltransferases"/>
    <property type="match status" value="1"/>
</dbReference>
<dbReference type="InterPro" id="IPR020807">
    <property type="entry name" value="PKS_DH"/>
</dbReference>
<dbReference type="PROSITE" id="PS00455">
    <property type="entry name" value="AMP_BINDING"/>
    <property type="match status" value="1"/>
</dbReference>
<dbReference type="SMART" id="SM00827">
    <property type="entry name" value="PKS_AT"/>
    <property type="match status" value="1"/>
</dbReference>
<keyword evidence="1" id="KW-0596">Phosphopantetheine</keyword>
<dbReference type="Gene3D" id="3.40.366.10">
    <property type="entry name" value="Malonyl-Coenzyme A Acyl Carrier Protein, domain 2"/>
    <property type="match status" value="1"/>
</dbReference>
<protein>
    <submittedName>
        <fullName evidence="15">Polyketide synthase-nonribosomal peptide synthetase</fullName>
    </submittedName>
</protein>
<evidence type="ECO:0000313" key="15">
    <source>
        <dbReference type="EMBL" id="TDZ13320.1"/>
    </source>
</evidence>
<dbReference type="Pfam" id="PF00668">
    <property type="entry name" value="Condensation"/>
    <property type="match status" value="1"/>
</dbReference>
<dbReference type="InterPro" id="IPR016035">
    <property type="entry name" value="Acyl_Trfase/lysoPLipase"/>
</dbReference>
<dbReference type="InterPro" id="IPR018201">
    <property type="entry name" value="Ketoacyl_synth_AS"/>
</dbReference>
<keyword evidence="2" id="KW-0597">Phosphoprotein</keyword>
<evidence type="ECO:0000256" key="3">
    <source>
        <dbReference type="ARBA" id="ARBA00022598"/>
    </source>
</evidence>
<evidence type="ECO:0000259" key="14">
    <source>
        <dbReference type="PROSITE" id="PS52019"/>
    </source>
</evidence>
<evidence type="ECO:0000256" key="2">
    <source>
        <dbReference type="ARBA" id="ARBA00022553"/>
    </source>
</evidence>
<dbReference type="GO" id="GO:0016491">
    <property type="term" value="F:oxidoreductase activity"/>
    <property type="evidence" value="ECO:0007669"/>
    <property type="project" value="UniProtKB-KW"/>
</dbReference>
<evidence type="ECO:0000256" key="4">
    <source>
        <dbReference type="ARBA" id="ARBA00022603"/>
    </source>
</evidence>
<dbReference type="Pfam" id="PF00109">
    <property type="entry name" value="ketoacyl-synt"/>
    <property type="match status" value="1"/>
</dbReference>
<feature type="domain" description="Carrier" evidence="12">
    <location>
        <begin position="2650"/>
        <end position="2731"/>
    </location>
</feature>
<proteinExistence type="inferred from homology"/>
<evidence type="ECO:0000256" key="1">
    <source>
        <dbReference type="ARBA" id="ARBA00022450"/>
    </source>
</evidence>
<dbReference type="CDD" id="cd19532">
    <property type="entry name" value="C_PKS-NRPS"/>
    <property type="match status" value="1"/>
</dbReference>
<dbReference type="Pfam" id="PF00698">
    <property type="entry name" value="Acyl_transf_1"/>
    <property type="match status" value="1"/>
</dbReference>
<dbReference type="InterPro" id="IPR014031">
    <property type="entry name" value="Ketoacyl_synth_C"/>
</dbReference>
<dbReference type="InterPro" id="IPR016039">
    <property type="entry name" value="Thiolase-like"/>
</dbReference>
<dbReference type="InterPro" id="IPR042104">
    <property type="entry name" value="PKS_dehydratase_sf"/>
</dbReference>
<feature type="active site" description="Proton donor; for dehydratase activity" evidence="10">
    <location>
        <position position="1242"/>
    </location>
</feature>
<dbReference type="PROSITE" id="PS50075">
    <property type="entry name" value="CARRIER"/>
    <property type="match status" value="2"/>
</dbReference>
<dbReference type="InterPro" id="IPR049900">
    <property type="entry name" value="PKS_mFAS_DH"/>
</dbReference>
<dbReference type="Proteomes" id="UP000014480">
    <property type="component" value="Unassembled WGS sequence"/>
</dbReference>
<dbReference type="SMART" id="SM00822">
    <property type="entry name" value="PKS_KR"/>
    <property type="match status" value="1"/>
</dbReference>
<dbReference type="GO" id="GO:0016874">
    <property type="term" value="F:ligase activity"/>
    <property type="evidence" value="ECO:0007669"/>
    <property type="project" value="UniProtKB-KW"/>
</dbReference>
<dbReference type="SMART" id="SM00825">
    <property type="entry name" value="PKS_KS"/>
    <property type="match status" value="1"/>
</dbReference>
<feature type="region of interest" description="Disordered" evidence="11">
    <location>
        <begin position="3874"/>
        <end position="3897"/>
    </location>
</feature>
<dbReference type="Pfam" id="PF21089">
    <property type="entry name" value="PKS_DH_N"/>
    <property type="match status" value="1"/>
</dbReference>
<accession>N4V905</accession>
<evidence type="ECO:0000256" key="9">
    <source>
        <dbReference type="ARBA" id="ARBA00029443"/>
    </source>
</evidence>
<feature type="region of interest" description="Disordered" evidence="11">
    <location>
        <begin position="2614"/>
        <end position="2636"/>
    </location>
</feature>
<comment type="caution">
    <text evidence="15">The sequence shown here is derived from an EMBL/GenBank/DDBJ whole genome shotgun (WGS) entry which is preliminary data.</text>
</comment>
<dbReference type="Gene3D" id="3.30.559.30">
    <property type="entry name" value="Nonribosomal peptide synthetase, condensation domain"/>
    <property type="match status" value="1"/>
</dbReference>
<evidence type="ECO:0000256" key="6">
    <source>
        <dbReference type="ARBA" id="ARBA00022737"/>
    </source>
</evidence>
<dbReference type="PANTHER" id="PTHR43775:SF20">
    <property type="entry name" value="HYBRID PKS-NRPS SYNTHETASE APDA"/>
    <property type="match status" value="1"/>
</dbReference>
<feature type="region of interest" description="C-terminal hotdog fold" evidence="10">
    <location>
        <begin position="1169"/>
        <end position="1356"/>
    </location>
</feature>
<dbReference type="PANTHER" id="PTHR43775">
    <property type="entry name" value="FATTY ACID SYNTHASE"/>
    <property type="match status" value="1"/>
</dbReference>
<dbReference type="InterPro" id="IPR020845">
    <property type="entry name" value="AMP-binding_CS"/>
</dbReference>
<feature type="compositionally biased region" description="Low complexity" evidence="11">
    <location>
        <begin position="1098"/>
        <end position="1112"/>
    </location>
</feature>
<dbReference type="HOGENOM" id="CLU_000022_37_5_1"/>
<dbReference type="GO" id="GO:0006633">
    <property type="term" value="P:fatty acid biosynthetic process"/>
    <property type="evidence" value="ECO:0007669"/>
    <property type="project" value="InterPro"/>
</dbReference>
<dbReference type="InterPro" id="IPR020806">
    <property type="entry name" value="PKS_PP-bd"/>
</dbReference>
<dbReference type="Gene3D" id="3.40.50.12780">
    <property type="entry name" value="N-terminal domain of ligase-like"/>
    <property type="match status" value="1"/>
</dbReference>
<dbReference type="SUPFAM" id="SSF52151">
    <property type="entry name" value="FabD/lysophospholipase-like"/>
    <property type="match status" value="1"/>
</dbReference>
<keyword evidence="5" id="KW-0808">Transferase</keyword>
<dbReference type="GO" id="GO:0031177">
    <property type="term" value="F:phosphopantetheine binding"/>
    <property type="evidence" value="ECO:0007669"/>
    <property type="project" value="InterPro"/>
</dbReference>
<evidence type="ECO:0000256" key="11">
    <source>
        <dbReference type="SAM" id="MobiDB-lite"/>
    </source>
</evidence>
<dbReference type="InterPro" id="IPR014043">
    <property type="entry name" value="Acyl_transferase_dom"/>
</dbReference>
<dbReference type="SMART" id="SM00823">
    <property type="entry name" value="PKS_PP"/>
    <property type="match status" value="2"/>
</dbReference>
<dbReference type="SUPFAM" id="SSF47336">
    <property type="entry name" value="ACP-like"/>
    <property type="match status" value="2"/>
</dbReference>
<dbReference type="PROSITE" id="PS52019">
    <property type="entry name" value="PKS_MFAS_DH"/>
    <property type="match status" value="1"/>
</dbReference>
<reference evidence="16" key="2">
    <citation type="journal article" date="2019" name="Mol. Plant Microbe Interact.">
        <title>Genome sequence resources for four phytopathogenic fungi from the Colletotrichum orbiculare species complex.</title>
        <authorList>
            <person name="Gan P."/>
            <person name="Tsushima A."/>
            <person name="Narusaka M."/>
            <person name="Narusaka Y."/>
            <person name="Takano Y."/>
            <person name="Kubo Y."/>
            <person name="Shirasu K."/>
        </authorList>
    </citation>
    <scope>GENOME REANNOTATION</scope>
    <source>
        <strain evidence="16">104-T / ATCC 96160 / CBS 514.97 / LARS 414 / MAFF 240422</strain>
    </source>
</reference>
<feature type="region of interest" description="N-terminal hotdog fold" evidence="10">
    <location>
        <begin position="973"/>
        <end position="1137"/>
    </location>
</feature>
<evidence type="ECO:0000256" key="10">
    <source>
        <dbReference type="PROSITE-ProRule" id="PRU01363"/>
    </source>
</evidence>
<keyword evidence="3" id="KW-0436">Ligase</keyword>
<dbReference type="GO" id="GO:0032259">
    <property type="term" value="P:methylation"/>
    <property type="evidence" value="ECO:0007669"/>
    <property type="project" value="UniProtKB-KW"/>
</dbReference>
<feature type="region of interest" description="Disordered" evidence="11">
    <location>
        <begin position="3648"/>
        <end position="3668"/>
    </location>
</feature>
<feature type="compositionally biased region" description="Low complexity" evidence="11">
    <location>
        <begin position="2791"/>
        <end position="2806"/>
    </location>
</feature>
<dbReference type="Gene3D" id="3.30.300.30">
    <property type="match status" value="1"/>
</dbReference>
<dbReference type="Pfam" id="PF08242">
    <property type="entry name" value="Methyltransf_12"/>
    <property type="match status" value="1"/>
</dbReference>
<evidence type="ECO:0000259" key="13">
    <source>
        <dbReference type="PROSITE" id="PS52004"/>
    </source>
</evidence>
<dbReference type="InterPro" id="IPR013217">
    <property type="entry name" value="Methyltransf_12"/>
</dbReference>
<feature type="compositionally biased region" description="Polar residues" evidence="11">
    <location>
        <begin position="2807"/>
        <end position="2817"/>
    </location>
</feature>
<dbReference type="InterPro" id="IPR016036">
    <property type="entry name" value="Malonyl_transacylase_ACP-bd"/>
</dbReference>